<reference evidence="2 3" key="1">
    <citation type="submission" date="2014-08" db="EMBL/GenBank/DDBJ databases">
        <authorList>
            <person name="Wibberg D."/>
        </authorList>
    </citation>
    <scope>NUCLEOTIDE SEQUENCE [LARGE SCALE GENOMIC DNA]</scope>
    <source>
        <strain evidence="3">ING2-E5B</strain>
    </source>
</reference>
<protein>
    <submittedName>
        <fullName evidence="2">Putative membrane protein</fullName>
    </submittedName>
</protein>
<accession>A0A098BZ04</accession>
<feature type="transmembrane region" description="Helical" evidence="1">
    <location>
        <begin position="93"/>
        <end position="112"/>
    </location>
</feature>
<dbReference type="Proteomes" id="UP000032417">
    <property type="component" value="Chromosome 1"/>
</dbReference>
<evidence type="ECO:0000313" key="3">
    <source>
        <dbReference type="Proteomes" id="UP000032417"/>
    </source>
</evidence>
<keyword evidence="1" id="KW-1133">Transmembrane helix</keyword>
<name>A0A098BZ04_9BACT</name>
<feature type="transmembrane region" description="Helical" evidence="1">
    <location>
        <begin position="7"/>
        <end position="24"/>
    </location>
</feature>
<sequence>MVLKNDIFKLIISCLLVSLLIKLPQWLGLVADSDEYYIKNVAVSIFLGLSAYTYLTQSKINRKQLIISLLIFILSAVYINSLPNGEKSDSVTLAYIHIIPFSLIFQIYVTFISRLCDKGIFYVKYDSDL</sequence>
<gene>
    <name evidence="2" type="ORF">ING2E5B_1147</name>
</gene>
<keyword evidence="1" id="KW-0812">Transmembrane</keyword>
<feature type="transmembrane region" description="Helical" evidence="1">
    <location>
        <begin position="64"/>
        <end position="81"/>
    </location>
</feature>
<keyword evidence="3" id="KW-1185">Reference proteome</keyword>
<evidence type="ECO:0000313" key="2">
    <source>
        <dbReference type="EMBL" id="CEA15899.1"/>
    </source>
</evidence>
<dbReference type="KEGG" id="pbt:ING2E5B_1147"/>
<organism evidence="2 3">
    <name type="scientific">Fermentimonas caenicola</name>
    <dbReference type="NCBI Taxonomy" id="1562970"/>
    <lineage>
        <taxon>Bacteria</taxon>
        <taxon>Pseudomonadati</taxon>
        <taxon>Bacteroidota</taxon>
        <taxon>Bacteroidia</taxon>
        <taxon>Bacteroidales</taxon>
        <taxon>Dysgonomonadaceae</taxon>
        <taxon>Fermentimonas</taxon>
    </lineage>
</organism>
<dbReference type="AlphaFoldDB" id="A0A098BZ04"/>
<proteinExistence type="predicted"/>
<feature type="transmembrane region" description="Helical" evidence="1">
    <location>
        <begin position="36"/>
        <end position="55"/>
    </location>
</feature>
<dbReference type="EMBL" id="LN515532">
    <property type="protein sequence ID" value="CEA15899.1"/>
    <property type="molecule type" value="Genomic_DNA"/>
</dbReference>
<keyword evidence="1" id="KW-0472">Membrane</keyword>
<dbReference type="STRING" id="1562970.ING2E5B_1147"/>
<dbReference type="HOGENOM" id="CLU_1946825_0_0_10"/>
<evidence type="ECO:0000256" key="1">
    <source>
        <dbReference type="SAM" id="Phobius"/>
    </source>
</evidence>